<keyword evidence="3 6" id="KW-0812">Transmembrane</keyword>
<dbReference type="HAMAP" id="MF_01844">
    <property type="entry name" value="NhaA"/>
    <property type="match status" value="1"/>
</dbReference>
<reference evidence="7 8" key="1">
    <citation type="submission" date="2019-03" db="EMBL/GenBank/DDBJ databases">
        <title>Genomic Encyclopedia of Type Strains, Phase IV (KMG-IV): sequencing the most valuable type-strain genomes for metagenomic binning, comparative biology and taxonomic classification.</title>
        <authorList>
            <person name="Goeker M."/>
        </authorList>
    </citation>
    <scope>NUCLEOTIDE SEQUENCE [LARGE SCALE GENOMIC DNA]</scope>
    <source>
        <strain evidence="7 8">DSM 24984</strain>
    </source>
</reference>
<keyword evidence="6" id="KW-0406">Ion transport</keyword>
<keyword evidence="6" id="KW-0739">Sodium transport</keyword>
<evidence type="ECO:0000256" key="1">
    <source>
        <dbReference type="ARBA" id="ARBA00004429"/>
    </source>
</evidence>
<dbReference type="Pfam" id="PF06965">
    <property type="entry name" value="Na_H_antiport_1"/>
    <property type="match status" value="1"/>
</dbReference>
<feature type="transmembrane region" description="Helical" evidence="6">
    <location>
        <begin position="335"/>
        <end position="361"/>
    </location>
</feature>
<feature type="transmembrane region" description="Helical" evidence="6">
    <location>
        <begin position="70"/>
        <end position="88"/>
    </location>
</feature>
<feature type="transmembrane region" description="Helical" evidence="6">
    <location>
        <begin position="308"/>
        <end position="329"/>
    </location>
</feature>
<evidence type="ECO:0000313" key="8">
    <source>
        <dbReference type="Proteomes" id="UP000294614"/>
    </source>
</evidence>
<dbReference type="InterPro" id="IPR004670">
    <property type="entry name" value="NhaA"/>
</dbReference>
<protein>
    <recommendedName>
        <fullName evidence="6">Na(+)/H(+) antiporter NhaA</fullName>
    </recommendedName>
    <alternativeName>
        <fullName evidence="6">Sodium/proton antiporter NhaA</fullName>
    </alternativeName>
</protein>
<keyword evidence="4 6" id="KW-1133">Transmembrane helix</keyword>
<evidence type="ECO:0000256" key="6">
    <source>
        <dbReference type="HAMAP-Rule" id="MF_01844"/>
    </source>
</evidence>
<comment type="similarity">
    <text evidence="6">Belongs to the NhaA Na(+)/H(+) (TC 2.A.33) antiporter family.</text>
</comment>
<dbReference type="GO" id="GO:0005886">
    <property type="term" value="C:plasma membrane"/>
    <property type="evidence" value="ECO:0007669"/>
    <property type="project" value="UniProtKB-SubCell"/>
</dbReference>
<comment type="subcellular location">
    <subcellularLocation>
        <location evidence="1">Cell inner membrane</location>
        <topology evidence="1">Multi-pass membrane protein</topology>
    </subcellularLocation>
    <subcellularLocation>
        <location evidence="6">Cell membrane</location>
        <topology evidence="6">Multi-pass membrane protein</topology>
    </subcellularLocation>
</comment>
<evidence type="ECO:0000256" key="3">
    <source>
        <dbReference type="ARBA" id="ARBA00022692"/>
    </source>
</evidence>
<gene>
    <name evidence="6" type="primary">nhaA</name>
    <name evidence="7" type="ORF">C8D98_1158</name>
</gene>
<dbReference type="AlphaFoldDB" id="A0A4R1KDA0"/>
<comment type="catalytic activity">
    <reaction evidence="6">
        <text>Na(+)(in) + 2 H(+)(out) = Na(+)(out) + 2 H(+)(in)</text>
        <dbReference type="Rhea" id="RHEA:29251"/>
        <dbReference type="ChEBI" id="CHEBI:15378"/>
        <dbReference type="ChEBI" id="CHEBI:29101"/>
    </reaction>
</comment>
<evidence type="ECO:0000256" key="2">
    <source>
        <dbReference type="ARBA" id="ARBA00022475"/>
    </source>
</evidence>
<feature type="transmembrane region" description="Helical" evidence="6">
    <location>
        <begin position="28"/>
        <end position="50"/>
    </location>
</feature>
<proteinExistence type="inferred from homology"/>
<keyword evidence="6" id="KW-0813">Transport</keyword>
<accession>A0A4R1KDA0</accession>
<evidence type="ECO:0000313" key="7">
    <source>
        <dbReference type="EMBL" id="TCK62628.1"/>
    </source>
</evidence>
<feature type="transmembrane region" description="Helical" evidence="6">
    <location>
        <begin position="109"/>
        <end position="126"/>
    </location>
</feature>
<feature type="transmembrane region" description="Helical" evidence="6">
    <location>
        <begin position="373"/>
        <end position="395"/>
    </location>
</feature>
<comment type="caution">
    <text evidence="7">The sequence shown here is derived from an EMBL/GenBank/DDBJ whole genome shotgun (WGS) entry which is preliminary data.</text>
</comment>
<dbReference type="RefSeq" id="WP_132872825.1">
    <property type="nucleotide sequence ID" value="NZ_SMGG01000003.1"/>
</dbReference>
<dbReference type="PANTHER" id="PTHR30341">
    <property type="entry name" value="SODIUM ION/PROTON ANTIPORTER NHAA-RELATED"/>
    <property type="match status" value="1"/>
</dbReference>
<dbReference type="InterPro" id="IPR023171">
    <property type="entry name" value="Na/H_antiporter_dom_sf"/>
</dbReference>
<dbReference type="GO" id="GO:0015385">
    <property type="term" value="F:sodium:proton antiporter activity"/>
    <property type="evidence" value="ECO:0007669"/>
    <property type="project" value="UniProtKB-UniRule"/>
</dbReference>
<dbReference type="EMBL" id="SMGG01000003">
    <property type="protein sequence ID" value="TCK62628.1"/>
    <property type="molecule type" value="Genomic_DNA"/>
</dbReference>
<sequence length="435" mass="46733">MQKTVNRLIFHTLDLFGRFLKLESSSSILMIGAMVLALILANTAASEMYLTFFSQMFGVTFGAFSLYKPLILWINDGLMALFFLMVGLEVKREFVHGELSTPSQAMLPIVAAVGGAVVPALIYAGLNVKGVMSGWGVPMATDIAFAIGLLTLLGSGVPTGLKVFLASLAVVDDLLAVLVIALFYTDTLVVSYLIWAVASVLVLFAMNRFRVALLGPYLLVGAVLWYCLLKSGIHATVAGVVTAMFIPSEPRIPMNVFSRMVRNAVSRIDNDEDKSLTKENEQDMGRVVFTATYSQSPMSRLEHSLHSLTAYFIMPVFAFSNMGLTFNVGTLSTESWLMTAGIAAGLIVGKPLGIVGSVALLMKTGKVSLPDGVTMPQIIGAGMLAGVGLTMSIFISTMAFPEEMQNISKLAILGASLVSALLGLFYLKRHIKKAD</sequence>
<keyword evidence="8" id="KW-1185">Reference proteome</keyword>
<dbReference type="GO" id="GO:0006885">
    <property type="term" value="P:regulation of pH"/>
    <property type="evidence" value="ECO:0007669"/>
    <property type="project" value="UniProtKB-UniRule"/>
</dbReference>
<keyword evidence="6" id="KW-0915">Sodium</keyword>
<evidence type="ECO:0000256" key="4">
    <source>
        <dbReference type="ARBA" id="ARBA00022989"/>
    </source>
</evidence>
<comment type="function">
    <text evidence="6">Na(+)/H(+) antiporter that extrudes sodium in exchange for external protons.</text>
</comment>
<comment type="caution">
    <text evidence="6">Lacks conserved residue(s) required for the propagation of feature annotation.</text>
</comment>
<keyword evidence="6" id="KW-0050">Antiport</keyword>
<keyword evidence="2 6" id="KW-1003">Cell membrane</keyword>
<dbReference type="PANTHER" id="PTHR30341:SF0">
    <property type="entry name" value="NA(+)_H(+) ANTIPORTER NHAA"/>
    <property type="match status" value="1"/>
</dbReference>
<feature type="transmembrane region" description="Helical" evidence="6">
    <location>
        <begin position="211"/>
        <end position="227"/>
    </location>
</feature>
<dbReference type="Proteomes" id="UP000294614">
    <property type="component" value="Unassembled WGS sequence"/>
</dbReference>
<evidence type="ECO:0000256" key="5">
    <source>
        <dbReference type="ARBA" id="ARBA00023136"/>
    </source>
</evidence>
<name>A0A4R1KDA0_9BACT</name>
<keyword evidence="5 6" id="KW-0472">Membrane</keyword>
<feature type="transmembrane region" description="Helical" evidence="6">
    <location>
        <begin position="407"/>
        <end position="427"/>
    </location>
</feature>
<organism evidence="7 8">
    <name type="scientific">Seleniivibrio woodruffii</name>
    <dbReference type="NCBI Taxonomy" id="1078050"/>
    <lineage>
        <taxon>Bacteria</taxon>
        <taxon>Pseudomonadati</taxon>
        <taxon>Deferribacterota</taxon>
        <taxon>Deferribacteres</taxon>
        <taxon>Deferribacterales</taxon>
        <taxon>Geovibrionaceae</taxon>
        <taxon>Seleniivibrio</taxon>
    </lineage>
</organism>
<dbReference type="NCBIfam" id="TIGR00773">
    <property type="entry name" value="NhaA"/>
    <property type="match status" value="1"/>
</dbReference>
<dbReference type="Gene3D" id="1.20.1530.10">
    <property type="entry name" value="Na+/H+ antiporter like domain"/>
    <property type="match status" value="1"/>
</dbReference>